<dbReference type="CDD" id="cd06225">
    <property type="entry name" value="HAMP"/>
    <property type="match status" value="1"/>
</dbReference>
<dbReference type="InterPro" id="IPR003660">
    <property type="entry name" value="HAMP_dom"/>
</dbReference>
<dbReference type="GO" id="GO:0016020">
    <property type="term" value="C:membrane"/>
    <property type="evidence" value="ECO:0007669"/>
    <property type="project" value="InterPro"/>
</dbReference>
<feature type="transmembrane region" description="Helical" evidence="1">
    <location>
        <begin position="78"/>
        <end position="98"/>
    </location>
</feature>
<evidence type="ECO:0000313" key="4">
    <source>
        <dbReference type="Proteomes" id="UP000401081"/>
    </source>
</evidence>
<dbReference type="GO" id="GO:0007165">
    <property type="term" value="P:signal transduction"/>
    <property type="evidence" value="ECO:0007669"/>
    <property type="project" value="InterPro"/>
</dbReference>
<dbReference type="InterPro" id="IPR042295">
    <property type="entry name" value="NarX-like_N_sf"/>
</dbReference>
<dbReference type="EC" id="2.7.13.3" evidence="3"/>
<keyword evidence="3" id="KW-0808">Transferase</keyword>
<evidence type="ECO:0000259" key="2">
    <source>
        <dbReference type="PROSITE" id="PS50885"/>
    </source>
</evidence>
<dbReference type="EMBL" id="CAADJD010000022">
    <property type="protein sequence ID" value="VFS74000.1"/>
    <property type="molecule type" value="Genomic_DNA"/>
</dbReference>
<evidence type="ECO:0000256" key="1">
    <source>
        <dbReference type="SAM" id="Phobius"/>
    </source>
</evidence>
<keyword evidence="1" id="KW-1133">Transmembrane helix</keyword>
<feature type="domain" description="HAMP" evidence="2">
    <location>
        <begin position="100"/>
        <end position="141"/>
    </location>
</feature>
<dbReference type="Proteomes" id="UP000401081">
    <property type="component" value="Unassembled WGS sequence"/>
</dbReference>
<keyword evidence="4" id="KW-1185">Reference proteome</keyword>
<name>A0A485BKU4_KLUCR</name>
<dbReference type="PROSITE" id="PS50885">
    <property type="entry name" value="HAMP"/>
    <property type="match status" value="1"/>
</dbReference>
<keyword evidence="1" id="KW-0472">Membrane</keyword>
<dbReference type="Gene3D" id="1.20.120.960">
    <property type="entry name" value="Histidine kinase NarX, sensor domain"/>
    <property type="match status" value="1"/>
</dbReference>
<dbReference type="AlphaFoldDB" id="A0A485BKU4"/>
<proteinExistence type="predicted"/>
<evidence type="ECO:0000313" key="3">
    <source>
        <dbReference type="EMBL" id="VFS74000.1"/>
    </source>
</evidence>
<dbReference type="Pfam" id="PF00672">
    <property type="entry name" value="HAMP"/>
    <property type="match status" value="1"/>
</dbReference>
<reference evidence="3 4" key="1">
    <citation type="submission" date="2019-03" db="EMBL/GenBank/DDBJ databases">
        <authorList>
            <consortium name="Pathogen Informatics"/>
        </authorList>
    </citation>
    <scope>NUCLEOTIDE SEQUENCE [LARGE SCALE GENOMIC DNA]</scope>
    <source>
        <strain evidence="3 4">NCTC12993</strain>
    </source>
</reference>
<sequence>MQRTVFSPELQLAAERDGQVKQLASLQQYWLNYLAPDIRSAQSQLAVVNDLTGFVDRINQLVTVFDHTTEERIAHVVWMHRLMAVFMALLFIFTVFWLRTRLLHPWRQLLRMAEAISHRDFTYRAQISGRNEMATLGMALE</sequence>
<gene>
    <name evidence="3" type="primary">narX_2</name>
    <name evidence="3" type="ORF">NCTC12993_05057</name>
</gene>
<protein>
    <submittedName>
        <fullName evidence="3">Nitrate/nitrite sensor protein narX</fullName>
        <ecNumber evidence="3">2.7.13.3</ecNumber>
    </submittedName>
</protein>
<accession>A0A485BKU4</accession>
<organism evidence="3 4">
    <name type="scientific">Kluyvera cryocrescens</name>
    <name type="common">Kluyvera citrophila</name>
    <dbReference type="NCBI Taxonomy" id="580"/>
    <lineage>
        <taxon>Bacteria</taxon>
        <taxon>Pseudomonadati</taxon>
        <taxon>Pseudomonadota</taxon>
        <taxon>Gammaproteobacteria</taxon>
        <taxon>Enterobacterales</taxon>
        <taxon>Enterobacteriaceae</taxon>
        <taxon>Kluyvera</taxon>
    </lineage>
</organism>
<keyword evidence="1" id="KW-0812">Transmembrane</keyword>
<dbReference type="GO" id="GO:0004673">
    <property type="term" value="F:protein histidine kinase activity"/>
    <property type="evidence" value="ECO:0007669"/>
    <property type="project" value="UniProtKB-EC"/>
</dbReference>